<evidence type="ECO:0000256" key="1">
    <source>
        <dbReference type="SAM" id="Phobius"/>
    </source>
</evidence>
<accession>K8AHS5</accession>
<sequence length="47" mass="5371">MKASLGDPAGFFYVFLILMKHGFIIFVISVTKILIGLKKQRKLIFVK</sequence>
<dbReference type="EMBL" id="CAKW01000117">
    <property type="protein sequence ID" value="CCJ73802.1"/>
    <property type="molecule type" value="Genomic_DNA"/>
</dbReference>
<keyword evidence="1" id="KW-1133">Transmembrane helix</keyword>
<protein>
    <submittedName>
        <fullName evidence="2">Uncharacterized protein</fullName>
    </submittedName>
</protein>
<dbReference type="AlphaFoldDB" id="K8AHS5"/>
<keyword evidence="1" id="KW-0812">Transmembrane</keyword>
<comment type="caution">
    <text evidence="2">The sequence shown here is derived from an EMBL/GenBank/DDBJ whole genome shotgun (WGS) entry which is preliminary data.</text>
</comment>
<organism evidence="2 3">
    <name type="scientific">Cronobacter condimenti 1330</name>
    <dbReference type="NCBI Taxonomy" id="1073999"/>
    <lineage>
        <taxon>Bacteria</taxon>
        <taxon>Pseudomonadati</taxon>
        <taxon>Pseudomonadota</taxon>
        <taxon>Gammaproteobacteria</taxon>
        <taxon>Enterobacterales</taxon>
        <taxon>Enterobacteriaceae</taxon>
        <taxon>Cronobacter</taxon>
    </lineage>
</organism>
<reference evidence="2" key="1">
    <citation type="submission" date="2012-07" db="EMBL/GenBank/DDBJ databases">
        <authorList>
            <person name="Cummings C."/>
        </authorList>
    </citation>
    <scope>NUCLEOTIDE SEQUENCE</scope>
    <source>
        <strain evidence="2">1330</strain>
    </source>
</reference>
<gene>
    <name evidence="2" type="ORF">BN137_3191</name>
</gene>
<feature type="transmembrane region" description="Helical" evidence="1">
    <location>
        <begin position="12"/>
        <end position="35"/>
    </location>
</feature>
<evidence type="ECO:0000313" key="3">
    <source>
        <dbReference type="Proteomes" id="UP000009340"/>
    </source>
</evidence>
<evidence type="ECO:0000313" key="2">
    <source>
        <dbReference type="EMBL" id="CCJ73802.1"/>
    </source>
</evidence>
<dbReference type="Proteomes" id="UP000009340">
    <property type="component" value="Unassembled WGS sequence"/>
</dbReference>
<proteinExistence type="predicted"/>
<name>K8AHS5_9ENTR</name>
<keyword evidence="1" id="KW-0472">Membrane</keyword>